<dbReference type="Gene3D" id="1.10.10.60">
    <property type="entry name" value="Homeodomain-like"/>
    <property type="match status" value="1"/>
</dbReference>
<evidence type="ECO:0000256" key="3">
    <source>
        <dbReference type="ARBA" id="ARBA00023163"/>
    </source>
</evidence>
<keyword evidence="1" id="KW-0805">Transcription regulation</keyword>
<dbReference type="Proteomes" id="UP001301442">
    <property type="component" value="Chromosome"/>
</dbReference>
<dbReference type="PANTHER" id="PTHR43280">
    <property type="entry name" value="ARAC-FAMILY TRANSCRIPTIONAL REGULATOR"/>
    <property type="match status" value="1"/>
</dbReference>
<dbReference type="SUPFAM" id="SSF46689">
    <property type="entry name" value="Homeodomain-like"/>
    <property type="match status" value="1"/>
</dbReference>
<dbReference type="Pfam" id="PF12833">
    <property type="entry name" value="HTH_18"/>
    <property type="match status" value="1"/>
</dbReference>
<feature type="transmembrane region" description="Helical" evidence="4">
    <location>
        <begin position="6"/>
        <end position="28"/>
    </location>
</feature>
<name>A0ABZ0GPJ1_9GAMM</name>
<gene>
    <name evidence="6" type="ORF">RI844_00315</name>
</gene>
<dbReference type="InterPro" id="IPR009057">
    <property type="entry name" value="Homeodomain-like_sf"/>
</dbReference>
<evidence type="ECO:0000256" key="2">
    <source>
        <dbReference type="ARBA" id="ARBA00023125"/>
    </source>
</evidence>
<accession>A0ABZ0GPJ1</accession>
<organism evidence="6 7">
    <name type="scientific">Thalassotalea fonticola</name>
    <dbReference type="NCBI Taxonomy" id="3065649"/>
    <lineage>
        <taxon>Bacteria</taxon>
        <taxon>Pseudomonadati</taxon>
        <taxon>Pseudomonadota</taxon>
        <taxon>Gammaproteobacteria</taxon>
        <taxon>Alteromonadales</taxon>
        <taxon>Colwelliaceae</taxon>
        <taxon>Thalassotalea</taxon>
    </lineage>
</organism>
<dbReference type="InterPro" id="IPR018060">
    <property type="entry name" value="HTH_AraC"/>
</dbReference>
<evidence type="ECO:0000313" key="6">
    <source>
        <dbReference type="EMBL" id="WOH37721.1"/>
    </source>
</evidence>
<dbReference type="RefSeq" id="WP_348396499.1">
    <property type="nucleotide sequence ID" value="NZ_CP136600.1"/>
</dbReference>
<keyword evidence="7" id="KW-1185">Reference proteome</keyword>
<feature type="transmembrane region" description="Helical" evidence="4">
    <location>
        <begin position="66"/>
        <end position="89"/>
    </location>
</feature>
<feature type="transmembrane region" description="Helical" evidence="4">
    <location>
        <begin position="163"/>
        <end position="187"/>
    </location>
</feature>
<keyword evidence="4" id="KW-0472">Membrane</keyword>
<keyword evidence="3" id="KW-0804">Transcription</keyword>
<keyword evidence="4" id="KW-1133">Transmembrane helix</keyword>
<dbReference type="SMART" id="SM00342">
    <property type="entry name" value="HTH_ARAC"/>
    <property type="match status" value="1"/>
</dbReference>
<proteinExistence type="predicted"/>
<evidence type="ECO:0000256" key="1">
    <source>
        <dbReference type="ARBA" id="ARBA00023015"/>
    </source>
</evidence>
<feature type="transmembrane region" description="Helical" evidence="4">
    <location>
        <begin position="193"/>
        <end position="214"/>
    </location>
</feature>
<protein>
    <submittedName>
        <fullName evidence="6">Helix-turn-helix domain-containing protein</fullName>
    </submittedName>
</protein>
<feature type="transmembrane region" description="Helical" evidence="4">
    <location>
        <begin position="40"/>
        <end position="60"/>
    </location>
</feature>
<dbReference type="InterPro" id="IPR018062">
    <property type="entry name" value="HTH_AraC-typ_CS"/>
</dbReference>
<reference evidence="6 7" key="1">
    <citation type="submission" date="2023-09" db="EMBL/GenBank/DDBJ databases">
        <authorList>
            <person name="Qi X."/>
        </authorList>
    </citation>
    <scope>NUCLEOTIDE SEQUENCE [LARGE SCALE GENOMIC DNA]</scope>
    <source>
        <strain evidence="6 7">S1-1</strain>
    </source>
</reference>
<keyword evidence="4" id="KW-0812">Transmembrane</keyword>
<evidence type="ECO:0000256" key="4">
    <source>
        <dbReference type="SAM" id="Phobius"/>
    </source>
</evidence>
<dbReference type="EMBL" id="CP136600">
    <property type="protein sequence ID" value="WOH37721.1"/>
    <property type="molecule type" value="Genomic_DNA"/>
</dbReference>
<feature type="transmembrane region" description="Helical" evidence="4">
    <location>
        <begin position="127"/>
        <end position="151"/>
    </location>
</feature>
<feature type="transmembrane region" description="Helical" evidence="4">
    <location>
        <begin position="101"/>
        <end position="121"/>
    </location>
</feature>
<sequence>MINFSFLGFTQFFALFAFAQIVMAFMLLSPKAKNNEQVKLYCALMLATGFYLLPSIFAAIPDLSVAWWLIFFANNLLPGIFFLVGLSVFSDHYSIKQKHYCLAFTPALILFLAKILSIVTISESEIIITILNNIALLIDITLVCYALMFAIKFWRNDLVKERRIIRGAVISLTATYIILVIVFEQVLKINWPWLNTFEMLMLAVLISGLNFYLFTPKLTSLFEPPKSIATVEPPTEFKDELVKLKNVMVNECLYRQEGLTISKLASHVAIQEYKLRTIINGALGYRNFNDFLNHYRITEVSEKLSCEQFKSTPILTLALESGFRSLSSFNKAFKMTHNATPSEFRKKKVV</sequence>
<evidence type="ECO:0000313" key="7">
    <source>
        <dbReference type="Proteomes" id="UP001301442"/>
    </source>
</evidence>
<evidence type="ECO:0000259" key="5">
    <source>
        <dbReference type="PROSITE" id="PS01124"/>
    </source>
</evidence>
<feature type="domain" description="HTH araC/xylS-type" evidence="5">
    <location>
        <begin position="243"/>
        <end position="347"/>
    </location>
</feature>
<dbReference type="PROSITE" id="PS00041">
    <property type="entry name" value="HTH_ARAC_FAMILY_1"/>
    <property type="match status" value="1"/>
</dbReference>
<keyword evidence="2" id="KW-0238">DNA-binding</keyword>
<dbReference type="PANTHER" id="PTHR43280:SF29">
    <property type="entry name" value="ARAC-FAMILY TRANSCRIPTIONAL REGULATOR"/>
    <property type="match status" value="1"/>
</dbReference>
<dbReference type="PROSITE" id="PS01124">
    <property type="entry name" value="HTH_ARAC_FAMILY_2"/>
    <property type="match status" value="1"/>
</dbReference>